<accession>A0A6J6GXY9</accession>
<dbReference type="EMBL" id="CAEZUX010000005">
    <property type="protein sequence ID" value="CAB4606252.1"/>
    <property type="molecule type" value="Genomic_DNA"/>
</dbReference>
<dbReference type="Gene3D" id="3.30.70.360">
    <property type="match status" value="1"/>
</dbReference>
<dbReference type="AlphaFoldDB" id="A0A6J6GXY9"/>
<dbReference type="InterPro" id="IPR050072">
    <property type="entry name" value="Peptidase_M20A"/>
</dbReference>
<dbReference type="PANTHER" id="PTHR43808">
    <property type="entry name" value="ACETYLORNITHINE DEACETYLASE"/>
    <property type="match status" value="1"/>
</dbReference>
<name>A0A6J6GXY9_9ZZZZ</name>
<evidence type="ECO:0000259" key="3">
    <source>
        <dbReference type="Pfam" id="PF07687"/>
    </source>
</evidence>
<dbReference type="Pfam" id="PF01546">
    <property type="entry name" value="Peptidase_M20"/>
    <property type="match status" value="1"/>
</dbReference>
<dbReference type="NCBIfam" id="TIGR03526">
    <property type="entry name" value="selenium_YgeY"/>
    <property type="match status" value="1"/>
</dbReference>
<sequence length="404" mass="44005">MNINYIAESELMRSDIALALREIISIPSLSTMEGAVAQFLIDTANRLGAIEASIDPAGTFISRFGNGKRTLIFDSHIDTVDVGDLEEWKRNPFDPFLEKSATGDIIHGRGASDNKAGIISMLFGASQWQRLNENQDFSIYVVGSVQEESCDGLALYEVLTGGLIPSPELVVLGEATTNKVYRGNRGRIEAYLRIHGQSCHASAPERGKNPITNIAPLITEIDRLNKSLKSDSFLGAGTVVVSKIECETPSLNAVPGSATLYVDRRLSMEETPESALQELRSIASSLNLNAEIEILQYESTSYTGLGLSQPKEFNTWVTDEDSVFVRAAIQSTQDTRRPSTETGHWVFSTNGVASMGKLGIPTIGYGPADEFHAHTAHDQCPVDDLVEAIAWYSSFPTKLAEVTK</sequence>
<dbReference type="PANTHER" id="PTHR43808:SF31">
    <property type="entry name" value="N-ACETYL-L-CITRULLINE DEACETYLASE"/>
    <property type="match status" value="1"/>
</dbReference>
<dbReference type="InterPro" id="IPR017706">
    <property type="entry name" value="Peptidase_M20/DapE_YgeY"/>
</dbReference>
<dbReference type="GO" id="GO:0008777">
    <property type="term" value="F:acetylornithine deacetylase activity"/>
    <property type="evidence" value="ECO:0007669"/>
    <property type="project" value="TreeGrafter"/>
</dbReference>
<keyword evidence="1" id="KW-0479">Metal-binding</keyword>
<keyword evidence="2" id="KW-0378">Hydrolase</keyword>
<reference evidence="4" key="1">
    <citation type="submission" date="2020-05" db="EMBL/GenBank/DDBJ databases">
        <authorList>
            <person name="Chiriac C."/>
            <person name="Salcher M."/>
            <person name="Ghai R."/>
            <person name="Kavagutti S V."/>
        </authorList>
    </citation>
    <scope>NUCLEOTIDE SEQUENCE</scope>
</reference>
<dbReference type="Pfam" id="PF07687">
    <property type="entry name" value="M20_dimer"/>
    <property type="match status" value="1"/>
</dbReference>
<dbReference type="InterPro" id="IPR011650">
    <property type="entry name" value="Peptidase_M20_dimer"/>
</dbReference>
<dbReference type="NCBIfam" id="NF009555">
    <property type="entry name" value="PRK13004.1"/>
    <property type="match status" value="1"/>
</dbReference>
<dbReference type="InterPro" id="IPR036264">
    <property type="entry name" value="Bact_exopeptidase_dim_dom"/>
</dbReference>
<protein>
    <submittedName>
        <fullName evidence="4">Unannotated protein</fullName>
    </submittedName>
</protein>
<evidence type="ECO:0000256" key="1">
    <source>
        <dbReference type="ARBA" id="ARBA00022723"/>
    </source>
</evidence>
<dbReference type="SUPFAM" id="SSF55031">
    <property type="entry name" value="Bacterial exopeptidase dimerisation domain"/>
    <property type="match status" value="1"/>
</dbReference>
<dbReference type="GO" id="GO:0046872">
    <property type="term" value="F:metal ion binding"/>
    <property type="evidence" value="ECO:0007669"/>
    <property type="project" value="UniProtKB-KW"/>
</dbReference>
<feature type="domain" description="Peptidase M20 dimerisation" evidence="3">
    <location>
        <begin position="183"/>
        <end position="288"/>
    </location>
</feature>
<dbReference type="InterPro" id="IPR002933">
    <property type="entry name" value="Peptidase_M20"/>
</dbReference>
<dbReference type="SUPFAM" id="SSF53187">
    <property type="entry name" value="Zn-dependent exopeptidases"/>
    <property type="match status" value="1"/>
</dbReference>
<evidence type="ECO:0000313" key="4">
    <source>
        <dbReference type="EMBL" id="CAB4606252.1"/>
    </source>
</evidence>
<evidence type="ECO:0000256" key="2">
    <source>
        <dbReference type="ARBA" id="ARBA00022801"/>
    </source>
</evidence>
<dbReference type="GO" id="GO:0006526">
    <property type="term" value="P:L-arginine biosynthetic process"/>
    <property type="evidence" value="ECO:0007669"/>
    <property type="project" value="TreeGrafter"/>
</dbReference>
<proteinExistence type="predicted"/>
<dbReference type="Gene3D" id="3.40.630.10">
    <property type="entry name" value="Zn peptidases"/>
    <property type="match status" value="2"/>
</dbReference>
<gene>
    <name evidence="4" type="ORF">UFOPK1874_00130</name>
</gene>
<organism evidence="4">
    <name type="scientific">freshwater metagenome</name>
    <dbReference type="NCBI Taxonomy" id="449393"/>
    <lineage>
        <taxon>unclassified sequences</taxon>
        <taxon>metagenomes</taxon>
        <taxon>ecological metagenomes</taxon>
    </lineage>
</organism>